<organism evidence="1 2">
    <name type="scientific">Naganishia cerealis</name>
    <dbReference type="NCBI Taxonomy" id="610337"/>
    <lineage>
        <taxon>Eukaryota</taxon>
        <taxon>Fungi</taxon>
        <taxon>Dikarya</taxon>
        <taxon>Basidiomycota</taxon>
        <taxon>Agaricomycotina</taxon>
        <taxon>Tremellomycetes</taxon>
        <taxon>Filobasidiales</taxon>
        <taxon>Filobasidiaceae</taxon>
        <taxon>Naganishia</taxon>
    </lineage>
</organism>
<comment type="caution">
    <text evidence="1">The sequence shown here is derived from an EMBL/GenBank/DDBJ whole genome shotgun (WGS) entry which is preliminary data.</text>
</comment>
<gene>
    <name evidence="1" type="ORF">QFC19_000699</name>
</gene>
<dbReference type="EMBL" id="JASBWR010000005">
    <property type="protein sequence ID" value="KAJ9112280.1"/>
    <property type="molecule type" value="Genomic_DNA"/>
</dbReference>
<proteinExistence type="predicted"/>
<protein>
    <submittedName>
        <fullName evidence="1">Uncharacterized protein</fullName>
    </submittedName>
</protein>
<name>A0ACC2WLS6_9TREE</name>
<accession>A0ACC2WLS6</accession>
<keyword evidence="2" id="KW-1185">Reference proteome</keyword>
<reference evidence="1" key="1">
    <citation type="submission" date="2023-04" db="EMBL/GenBank/DDBJ databases">
        <title>Draft Genome sequencing of Naganishia species isolated from polar environments using Oxford Nanopore Technology.</title>
        <authorList>
            <person name="Leo P."/>
            <person name="Venkateswaran K."/>
        </authorList>
    </citation>
    <scope>NUCLEOTIDE SEQUENCE</scope>
    <source>
        <strain evidence="1">MNA-CCFEE 5261</strain>
    </source>
</reference>
<evidence type="ECO:0000313" key="1">
    <source>
        <dbReference type="EMBL" id="KAJ9112280.1"/>
    </source>
</evidence>
<evidence type="ECO:0000313" key="2">
    <source>
        <dbReference type="Proteomes" id="UP001241377"/>
    </source>
</evidence>
<sequence>MLLPALLLLPAPVRAQNLGAYLTTCASSAPFPAVDTGIVNGYRLGSRAVCLPSATPPDDGFQLCPAPSLLDAYFTDTDVYFRCASSLSPTCNAGCPPGTFCISTLLPSSSLPFYLCGVPCAGGFYLCDDTATKHINSQFTTFCDPVADQCGTCTSSASLLDDGGCTPSAVVSALPVRASSRKRHIDTVVRAHRLPQTGASTGLHNEIEDMDCPPKSRKCPIRGDWEW</sequence>
<dbReference type="Proteomes" id="UP001241377">
    <property type="component" value="Unassembled WGS sequence"/>
</dbReference>